<dbReference type="EMBL" id="OU912926">
    <property type="protein sequence ID" value="CAG9931924.1"/>
    <property type="molecule type" value="Genomic_DNA"/>
</dbReference>
<dbReference type="Proteomes" id="UP000839052">
    <property type="component" value="Chromosome"/>
</dbReference>
<accession>A0ABM8YWP0</accession>
<evidence type="ECO:0000313" key="1">
    <source>
        <dbReference type="EMBL" id="CAG9931924.1"/>
    </source>
</evidence>
<proteinExistence type="predicted"/>
<organism evidence="1 2">
    <name type="scientific">Candidatus Nitrotoga arctica</name>
    <dbReference type="NCBI Taxonomy" id="453162"/>
    <lineage>
        <taxon>Bacteria</taxon>
        <taxon>Pseudomonadati</taxon>
        <taxon>Pseudomonadota</taxon>
        <taxon>Betaproteobacteria</taxon>
        <taxon>Nitrosomonadales</taxon>
        <taxon>Gallionellaceae</taxon>
        <taxon>Candidatus Nitrotoga</taxon>
    </lineage>
</organism>
<name>A0ABM8YWP0_9PROT</name>
<gene>
    <name evidence="1" type="ORF">NTG6680_0671</name>
</gene>
<protein>
    <submittedName>
        <fullName evidence="1">Uncharacterized protein</fullName>
    </submittedName>
</protein>
<evidence type="ECO:0000313" key="2">
    <source>
        <dbReference type="Proteomes" id="UP000839052"/>
    </source>
</evidence>
<reference evidence="1 2" key="1">
    <citation type="submission" date="2021-10" db="EMBL/GenBank/DDBJ databases">
        <authorList>
            <person name="Koch H."/>
        </authorList>
    </citation>
    <scope>NUCLEOTIDE SEQUENCE [LARGE SCALE GENOMIC DNA]</scope>
    <source>
        <strain evidence="1">6680</strain>
    </source>
</reference>
<sequence>MINDWVARMKHERYLSLNLITDSTPISNLVTLTFTGALSDQIFDYNLMYRSKQESPRNWGVGVRWGRDIVESCIA</sequence>
<keyword evidence="2" id="KW-1185">Reference proteome</keyword>